<feature type="transmembrane region" description="Helical" evidence="6">
    <location>
        <begin position="83"/>
        <end position="108"/>
    </location>
</feature>
<protein>
    <submittedName>
        <fullName evidence="7">Interferon-induced transmembrane protein</fullName>
    </submittedName>
</protein>
<feature type="compositionally biased region" description="Polar residues" evidence="5">
    <location>
        <begin position="19"/>
        <end position="43"/>
    </location>
</feature>
<comment type="caution">
    <text evidence="7">The sequence shown here is derived from an EMBL/GenBank/DDBJ whole genome shotgun (WGS) entry which is preliminary data.</text>
</comment>
<feature type="region of interest" description="Disordered" evidence="5">
    <location>
        <begin position="1"/>
        <end position="73"/>
    </location>
</feature>
<accession>A0A2U0UIL2</accession>
<keyword evidence="4 6" id="KW-0472">Membrane</keyword>
<evidence type="ECO:0000313" key="8">
    <source>
        <dbReference type="Proteomes" id="UP000245870"/>
    </source>
</evidence>
<name>A0A2U0UIL2_9BACT</name>
<dbReference type="PANTHER" id="PTHR14948">
    <property type="entry name" value="NG5"/>
    <property type="match status" value="1"/>
</dbReference>
<gene>
    <name evidence="7" type="ORF">C7379_104117</name>
</gene>
<keyword evidence="3 6" id="KW-1133">Transmembrane helix</keyword>
<dbReference type="AlphaFoldDB" id="A0A2U0UIL2"/>
<dbReference type="EMBL" id="QENY01000004">
    <property type="protein sequence ID" value="PVX57500.1"/>
    <property type="molecule type" value="Genomic_DNA"/>
</dbReference>
<organism evidence="7 8">
    <name type="scientific">Hallella colorans</name>
    <dbReference type="NCBI Taxonomy" id="1703337"/>
    <lineage>
        <taxon>Bacteria</taxon>
        <taxon>Pseudomonadati</taxon>
        <taxon>Bacteroidota</taxon>
        <taxon>Bacteroidia</taxon>
        <taxon>Bacteroidales</taxon>
        <taxon>Prevotellaceae</taxon>
        <taxon>Hallella</taxon>
    </lineage>
</organism>
<dbReference type="GO" id="GO:0016020">
    <property type="term" value="C:membrane"/>
    <property type="evidence" value="ECO:0007669"/>
    <property type="project" value="UniProtKB-SubCell"/>
</dbReference>
<reference evidence="7 8" key="1">
    <citation type="submission" date="2018-05" db="EMBL/GenBank/DDBJ databases">
        <title>Genomic Encyclopedia of Type Strains, Phase IV (KMG-IV): sequencing the most valuable type-strain genomes for metagenomic binning, comparative biology and taxonomic classification.</title>
        <authorList>
            <person name="Goeker M."/>
        </authorList>
    </citation>
    <scope>NUCLEOTIDE SEQUENCE [LARGE SCALE GENOMIC DNA]</scope>
    <source>
        <strain evidence="7 8">DSM 100333</strain>
    </source>
</reference>
<feature type="transmembrane region" description="Helical" evidence="6">
    <location>
        <begin position="129"/>
        <end position="150"/>
    </location>
</feature>
<evidence type="ECO:0000256" key="1">
    <source>
        <dbReference type="ARBA" id="ARBA00004370"/>
    </source>
</evidence>
<keyword evidence="2 6" id="KW-0812">Transmembrane</keyword>
<dbReference type="Pfam" id="PF04505">
    <property type="entry name" value="CD225"/>
    <property type="match status" value="1"/>
</dbReference>
<evidence type="ECO:0000256" key="3">
    <source>
        <dbReference type="ARBA" id="ARBA00022989"/>
    </source>
</evidence>
<evidence type="ECO:0000256" key="6">
    <source>
        <dbReference type="SAM" id="Phobius"/>
    </source>
</evidence>
<evidence type="ECO:0000313" key="7">
    <source>
        <dbReference type="EMBL" id="PVX57500.1"/>
    </source>
</evidence>
<dbReference type="InterPro" id="IPR007593">
    <property type="entry name" value="CD225/Dispanin_fam"/>
</dbReference>
<sequence length="156" mass="16768">MDQNNITPADGRFYDDGRQPSSNNEQPNMGASDPNASYTNQTAHPAADPIPTSSCGTSTTGYQSPQQPYGTPPMPKTWLAESILVTLFCCLPFGIVGIVNAAAVSGAYTAGRYEEALQKSQSAGKWTKIGFWCGLVVITLYFIAMFAMGFKGFFDN</sequence>
<dbReference type="RefSeq" id="WP_243406698.1">
    <property type="nucleotide sequence ID" value="NZ_CAMPWS010000010.1"/>
</dbReference>
<keyword evidence="8" id="KW-1185">Reference proteome</keyword>
<evidence type="ECO:0000256" key="2">
    <source>
        <dbReference type="ARBA" id="ARBA00022692"/>
    </source>
</evidence>
<dbReference type="InterPro" id="IPR051423">
    <property type="entry name" value="CD225/Dispanin"/>
</dbReference>
<feature type="compositionally biased region" description="Polar residues" evidence="5">
    <location>
        <begin position="51"/>
        <end position="69"/>
    </location>
</feature>
<comment type="subcellular location">
    <subcellularLocation>
        <location evidence="1">Membrane</location>
    </subcellularLocation>
</comment>
<dbReference type="Proteomes" id="UP000245870">
    <property type="component" value="Unassembled WGS sequence"/>
</dbReference>
<evidence type="ECO:0000256" key="5">
    <source>
        <dbReference type="SAM" id="MobiDB-lite"/>
    </source>
</evidence>
<proteinExistence type="predicted"/>
<dbReference type="PANTHER" id="PTHR14948:SF25">
    <property type="entry name" value="DUF4190 DOMAIN-CONTAINING PROTEIN"/>
    <property type="match status" value="1"/>
</dbReference>
<evidence type="ECO:0000256" key="4">
    <source>
        <dbReference type="ARBA" id="ARBA00023136"/>
    </source>
</evidence>